<sequence length="435" mass="45083">MVSARTSTSLRQAVTGALALWLVATHSLSAQDRVAVSFAAGASSAEINGTITGHEYIDYIVNARGGQEMVVSLAATGTNGHGSAFFNILPADLDFGGPYIGSEDDDRRAEVIVPRDGDWAIRVYLLGNDKDANRTVGYSINVFIGPGSGGSSGSSASGPDLLPEEDIFVVRLSDANGRLNIRDAPRPSARLVGTLANGVSVANVGGCTISDGRQWCEIQAESGGLRGWASARYLALPRLGAPAPAPPPAASGEVVTIWHVPPNDILNVRAGPGTGSPIVGALGNGDRVVALGCETRGQSRWCQIEMLTDMQERGWINARYISGHGATAPAAGASGATRISFGAGTAGTEFSERLGPETSVGYLLGAMAGQDLYLRVASSGTGVAWRLLNPDGSLLDEGTAAKGYRGQLWQSGDHRIEVSNRGGGPERFNVIVGVE</sequence>
<accession>A0A1H8DJH3</accession>
<dbReference type="Proteomes" id="UP000199372">
    <property type="component" value="Unassembled WGS sequence"/>
</dbReference>
<feature type="signal peptide" evidence="1">
    <location>
        <begin position="1"/>
        <end position="30"/>
    </location>
</feature>
<organism evidence="3 4">
    <name type="scientific">Palleronia pelagia</name>
    <dbReference type="NCBI Taxonomy" id="387096"/>
    <lineage>
        <taxon>Bacteria</taxon>
        <taxon>Pseudomonadati</taxon>
        <taxon>Pseudomonadota</taxon>
        <taxon>Alphaproteobacteria</taxon>
        <taxon>Rhodobacterales</taxon>
        <taxon>Roseobacteraceae</taxon>
        <taxon>Palleronia</taxon>
    </lineage>
</organism>
<dbReference type="Gene3D" id="2.60.120.380">
    <property type="match status" value="2"/>
</dbReference>
<feature type="domain" description="SH3b" evidence="2">
    <location>
        <begin position="167"/>
        <end position="237"/>
    </location>
</feature>
<evidence type="ECO:0000256" key="1">
    <source>
        <dbReference type="SAM" id="SignalP"/>
    </source>
</evidence>
<dbReference type="InterPro" id="IPR003646">
    <property type="entry name" value="SH3-like_bac-type"/>
</dbReference>
<proteinExistence type="predicted"/>
<dbReference type="Pfam" id="PF08239">
    <property type="entry name" value="SH3_3"/>
    <property type="match status" value="2"/>
</dbReference>
<evidence type="ECO:0000313" key="3">
    <source>
        <dbReference type="EMBL" id="SEN07363.1"/>
    </source>
</evidence>
<keyword evidence="4" id="KW-1185">Reference proteome</keyword>
<dbReference type="Gene3D" id="2.30.30.40">
    <property type="entry name" value="SH3 Domains"/>
    <property type="match status" value="2"/>
</dbReference>
<dbReference type="SMART" id="SM00287">
    <property type="entry name" value="SH3b"/>
    <property type="match status" value="2"/>
</dbReference>
<name>A0A1H8DJH3_9RHOB</name>
<keyword evidence="1" id="KW-0732">Signal</keyword>
<dbReference type="RefSeq" id="WP_091844678.1">
    <property type="nucleotide sequence ID" value="NZ_FOCM01000002.1"/>
</dbReference>
<evidence type="ECO:0000313" key="4">
    <source>
        <dbReference type="Proteomes" id="UP000199372"/>
    </source>
</evidence>
<feature type="chain" id="PRO_5011605357" evidence="1">
    <location>
        <begin position="31"/>
        <end position="435"/>
    </location>
</feature>
<evidence type="ECO:0000259" key="2">
    <source>
        <dbReference type="SMART" id="SM00287"/>
    </source>
</evidence>
<gene>
    <name evidence="3" type="ORF">SAMN04488011_102363</name>
</gene>
<dbReference type="AlphaFoldDB" id="A0A1H8DJH3"/>
<feature type="domain" description="SH3b" evidence="2">
    <location>
        <begin position="252"/>
        <end position="325"/>
    </location>
</feature>
<reference evidence="4" key="1">
    <citation type="submission" date="2016-10" db="EMBL/GenBank/DDBJ databases">
        <authorList>
            <person name="Varghese N."/>
            <person name="Submissions S."/>
        </authorList>
    </citation>
    <scope>NUCLEOTIDE SEQUENCE [LARGE SCALE GENOMIC DNA]</scope>
    <source>
        <strain evidence="4">DSM 26893</strain>
    </source>
</reference>
<protein>
    <submittedName>
        <fullName evidence="3">SH3 domain-containing protein</fullName>
    </submittedName>
</protein>
<dbReference type="EMBL" id="FOCM01000002">
    <property type="protein sequence ID" value="SEN07363.1"/>
    <property type="molecule type" value="Genomic_DNA"/>
</dbReference>